<dbReference type="InterPro" id="IPR021351">
    <property type="entry name" value="DUF2969"/>
</dbReference>
<reference evidence="1" key="1">
    <citation type="journal article" date="2021" name="PeerJ">
        <title>Extensive microbial diversity within the chicken gut microbiome revealed by metagenomics and culture.</title>
        <authorList>
            <person name="Gilroy R."/>
            <person name="Ravi A."/>
            <person name="Getino M."/>
            <person name="Pursley I."/>
            <person name="Horton D.L."/>
            <person name="Alikhan N.F."/>
            <person name="Baker D."/>
            <person name="Gharbi K."/>
            <person name="Hall N."/>
            <person name="Watson M."/>
            <person name="Adriaenssens E.M."/>
            <person name="Foster-Nyarko E."/>
            <person name="Jarju S."/>
            <person name="Secka A."/>
            <person name="Antonio M."/>
            <person name="Oren A."/>
            <person name="Chaudhuri R.R."/>
            <person name="La Ragione R."/>
            <person name="Hildebrand F."/>
            <person name="Pallen M.J."/>
        </authorList>
    </citation>
    <scope>NUCLEOTIDE SEQUENCE</scope>
    <source>
        <strain evidence="1">6627</strain>
    </source>
</reference>
<evidence type="ECO:0000313" key="1">
    <source>
        <dbReference type="EMBL" id="HIX01388.1"/>
    </source>
</evidence>
<dbReference type="EMBL" id="DXFP01000009">
    <property type="protein sequence ID" value="HIX01388.1"/>
    <property type="molecule type" value="Genomic_DNA"/>
</dbReference>
<organism evidence="1 2">
    <name type="scientific">Candidatus Ligilactobacillus excrementigallinarum</name>
    <dbReference type="NCBI Taxonomy" id="2838641"/>
    <lineage>
        <taxon>Bacteria</taxon>
        <taxon>Bacillati</taxon>
        <taxon>Bacillota</taxon>
        <taxon>Bacilli</taxon>
        <taxon>Lactobacillales</taxon>
        <taxon>Lactobacillaceae</taxon>
        <taxon>Ligilactobacillus</taxon>
    </lineage>
</organism>
<comment type="caution">
    <text evidence="1">The sequence shown here is derived from an EMBL/GenBank/DDBJ whole genome shotgun (WGS) entry which is preliminary data.</text>
</comment>
<sequence length="72" mass="7912">MSKKTKTIELYEDEKTVNGVEISELKLGDQSLGTIMIEGSKITASLPSGESFNVKDHAEAINLLISHYHLHA</sequence>
<protein>
    <submittedName>
        <fullName evidence="1">DUF2969 domain-containing protein</fullName>
    </submittedName>
</protein>
<gene>
    <name evidence="1" type="ORF">H9861_01355</name>
</gene>
<name>A0A9D2A947_9LACO</name>
<dbReference type="AlphaFoldDB" id="A0A9D2A947"/>
<dbReference type="Pfam" id="PF11184">
    <property type="entry name" value="DUF2969"/>
    <property type="match status" value="1"/>
</dbReference>
<reference evidence="1" key="2">
    <citation type="submission" date="2021-04" db="EMBL/GenBank/DDBJ databases">
        <authorList>
            <person name="Gilroy R."/>
        </authorList>
    </citation>
    <scope>NUCLEOTIDE SEQUENCE</scope>
    <source>
        <strain evidence="1">6627</strain>
    </source>
</reference>
<dbReference type="Proteomes" id="UP000823963">
    <property type="component" value="Unassembled WGS sequence"/>
</dbReference>
<evidence type="ECO:0000313" key="2">
    <source>
        <dbReference type="Proteomes" id="UP000823963"/>
    </source>
</evidence>
<accession>A0A9D2A947</accession>
<proteinExistence type="predicted"/>